<dbReference type="Proteomes" id="UP000267900">
    <property type="component" value="Chromosome"/>
</dbReference>
<accession>A0A3Q9FXQ6</accession>
<evidence type="ECO:0000259" key="2">
    <source>
        <dbReference type="Pfam" id="PF19993"/>
    </source>
</evidence>
<dbReference type="InterPro" id="IPR045528">
    <property type="entry name" value="DO-GTPase2"/>
</dbReference>
<keyword evidence="1" id="KW-0472">Membrane</keyword>
<name>A0A3Q9FXQ6_STRLT</name>
<dbReference type="OrthoDB" id="2990125at2"/>
<feature type="transmembrane region" description="Helical" evidence="1">
    <location>
        <begin position="154"/>
        <end position="176"/>
    </location>
</feature>
<gene>
    <name evidence="3" type="ORF">EKH77_26280</name>
</gene>
<organism evidence="3 4">
    <name type="scientific">Streptomyces luteoverticillatus</name>
    <name type="common">Streptoverticillium luteoverticillatus</name>
    <dbReference type="NCBI Taxonomy" id="66425"/>
    <lineage>
        <taxon>Bacteria</taxon>
        <taxon>Bacillati</taxon>
        <taxon>Actinomycetota</taxon>
        <taxon>Actinomycetes</taxon>
        <taxon>Kitasatosporales</taxon>
        <taxon>Streptomycetaceae</taxon>
        <taxon>Streptomyces</taxon>
    </lineage>
</organism>
<keyword evidence="1" id="KW-0812">Transmembrane</keyword>
<dbReference type="Pfam" id="PF19993">
    <property type="entry name" value="DO-GTPase2"/>
    <property type="match status" value="1"/>
</dbReference>
<protein>
    <recommendedName>
        <fullName evidence="2">Double-GTPase 2 domain-containing protein</fullName>
    </recommendedName>
</protein>
<reference evidence="3 4" key="1">
    <citation type="submission" date="2018-12" db="EMBL/GenBank/DDBJ databases">
        <title>The whole draft genome of Streptomyce luteoverticillatus CGMCC 15060.</title>
        <authorList>
            <person name="Feng Z."/>
            <person name="Chen G."/>
            <person name="Zhang J."/>
            <person name="Zhu H."/>
            <person name="Yu X."/>
            <person name="Zhang W."/>
            <person name="Zhang X."/>
        </authorList>
    </citation>
    <scope>NUCLEOTIDE SEQUENCE [LARGE SCALE GENOMIC DNA]</scope>
    <source>
        <strain evidence="3 4">CGMCC 15060</strain>
    </source>
</reference>
<feature type="domain" description="Double-GTPase 2" evidence="2">
    <location>
        <begin position="268"/>
        <end position="474"/>
    </location>
</feature>
<feature type="transmembrane region" description="Helical" evidence="1">
    <location>
        <begin position="128"/>
        <end position="148"/>
    </location>
</feature>
<evidence type="ECO:0000256" key="1">
    <source>
        <dbReference type="SAM" id="Phobius"/>
    </source>
</evidence>
<dbReference type="InterPro" id="IPR027417">
    <property type="entry name" value="P-loop_NTPase"/>
</dbReference>
<feature type="transmembrane region" description="Helical" evidence="1">
    <location>
        <begin position="12"/>
        <end position="29"/>
    </location>
</feature>
<dbReference type="RefSeq" id="WP_126916759.1">
    <property type="nucleotide sequence ID" value="NZ_CP034587.1"/>
</dbReference>
<dbReference type="SUPFAM" id="SSF52540">
    <property type="entry name" value="P-loop containing nucleoside triphosphate hydrolases"/>
    <property type="match status" value="1"/>
</dbReference>
<sequence>MTDLLTWWPTRIFLLVNGLVAAGVFLRVAPDFLWRALYTTGRCLGPWQAGVMDPRVAAAGGAGEPAHGAYWYRQVWTDIGSATLSGVHAVRYALVHEWFGRITRNLFHGRRPSGPLGENGFTQTVMRCVGVGVGAGASLAAVFAGLLFAQAVALLVLFVAVVCAALALVAVAVRAVEGTGRLLRGVRMACPHPGCYRRIALPVHRCPTCGARHERLRPGRFGVLRRICVCGTALRTSLPGGRGELAAACPHCDQRLPRELGAVRTVHLPVVGGTSSGKTMLLAAMVAGLASWERRGMLGMACATRSDVDELAALNRQLDGDGWAHATTGRQPRALMLLVSKGRRRRLLYLYDPMGESLRDAGAVREQQYLAHADGVVLVVDALAEPGVRGRLGGDDGGRAVGARPSPEGPMATYERLAGEMQALTGRRGRTPVATVVTKRDVLDRLVSLPVPGPRTDVWLESVGLGNLVRGLGHTFGRTRYWAVSARAATGADALDGEQRRAAEPVLWLLGQTGLPVRKLLVDEVREPDGKVKA</sequence>
<evidence type="ECO:0000313" key="3">
    <source>
        <dbReference type="EMBL" id="AZQ74256.1"/>
    </source>
</evidence>
<proteinExistence type="predicted"/>
<keyword evidence="1" id="KW-1133">Transmembrane helix</keyword>
<keyword evidence="4" id="KW-1185">Reference proteome</keyword>
<evidence type="ECO:0000313" key="4">
    <source>
        <dbReference type="Proteomes" id="UP000267900"/>
    </source>
</evidence>
<dbReference type="EMBL" id="CP034587">
    <property type="protein sequence ID" value="AZQ74256.1"/>
    <property type="molecule type" value="Genomic_DNA"/>
</dbReference>
<dbReference type="AlphaFoldDB" id="A0A3Q9FXQ6"/>